<comment type="similarity">
    <text evidence="5">Belongs to the binding-protein-dependent transport system permease family.</text>
</comment>
<evidence type="ECO:0000256" key="5">
    <source>
        <dbReference type="RuleBase" id="RU363032"/>
    </source>
</evidence>
<dbReference type="PANTHER" id="PTHR43879">
    <property type="entry name" value="ABC TRANSPORTER PERMEASE PROTEIN"/>
    <property type="match status" value="1"/>
</dbReference>
<protein>
    <submittedName>
        <fullName evidence="7">Binding-protein-dependent transport systems inner membrane component</fullName>
    </submittedName>
</protein>
<dbReference type="CDD" id="cd06261">
    <property type="entry name" value="TM_PBP2"/>
    <property type="match status" value="1"/>
</dbReference>
<evidence type="ECO:0000256" key="4">
    <source>
        <dbReference type="ARBA" id="ARBA00023136"/>
    </source>
</evidence>
<dbReference type="GO" id="GO:0055085">
    <property type="term" value="P:transmembrane transport"/>
    <property type="evidence" value="ECO:0007669"/>
    <property type="project" value="InterPro"/>
</dbReference>
<dbReference type="Proteomes" id="UP000030661">
    <property type="component" value="Unassembled WGS sequence"/>
</dbReference>
<reference evidence="7" key="1">
    <citation type="journal article" date="2015" name="PeerJ">
        <title>First genomic representation of candidate bacterial phylum KSB3 points to enhanced environmental sensing as a trigger of wastewater bulking.</title>
        <authorList>
            <person name="Sekiguchi Y."/>
            <person name="Ohashi A."/>
            <person name="Parks D.H."/>
            <person name="Yamauchi T."/>
            <person name="Tyson G.W."/>
            <person name="Hugenholtz P."/>
        </authorList>
    </citation>
    <scope>NUCLEOTIDE SEQUENCE [LARGE SCALE GENOMIC DNA]</scope>
</reference>
<feature type="transmembrane region" description="Helical" evidence="5">
    <location>
        <begin position="237"/>
        <end position="258"/>
    </location>
</feature>
<evidence type="ECO:0000256" key="1">
    <source>
        <dbReference type="ARBA" id="ARBA00004141"/>
    </source>
</evidence>
<evidence type="ECO:0000259" key="6">
    <source>
        <dbReference type="PROSITE" id="PS50928"/>
    </source>
</evidence>
<dbReference type="STRING" id="1499967.U27_01482"/>
<gene>
    <name evidence="7" type="ORF">U27_01482</name>
</gene>
<evidence type="ECO:0000256" key="2">
    <source>
        <dbReference type="ARBA" id="ARBA00022692"/>
    </source>
</evidence>
<keyword evidence="5" id="KW-0813">Transport</keyword>
<feature type="transmembrane region" description="Helical" evidence="5">
    <location>
        <begin position="102"/>
        <end position="123"/>
    </location>
</feature>
<dbReference type="SUPFAM" id="SSF161098">
    <property type="entry name" value="MetI-like"/>
    <property type="match status" value="1"/>
</dbReference>
<dbReference type="InterPro" id="IPR000515">
    <property type="entry name" value="MetI-like"/>
</dbReference>
<keyword evidence="2 5" id="KW-0812">Transmembrane</keyword>
<organism evidence="7">
    <name type="scientific">Vecturithrix granuli</name>
    <dbReference type="NCBI Taxonomy" id="1499967"/>
    <lineage>
        <taxon>Bacteria</taxon>
        <taxon>Candidatus Moduliflexota</taxon>
        <taxon>Candidatus Vecturitrichia</taxon>
        <taxon>Candidatus Vecturitrichales</taxon>
        <taxon>Candidatus Vecturitrichaceae</taxon>
        <taxon>Candidatus Vecturithrix</taxon>
    </lineage>
</organism>
<accession>A0A081CAH6</accession>
<sequence>MKERRFTRITVVLLLLLSIPWLLPVYAMLTTSVKTQAEVAGQQYLQLPETLNWSNYVVAFKALKQGLLNSIIITIPATFLCIFFGSLGGYFLTMFDFKPSQLIFFGIVVASFLPYQIVVIPITRFLSMFNLLNSYSGLILIYVILNLPMGTLITATFFMKMPKSILEAAIIDGCKPIAFYHRILIPLSIPGLISAAILVFVQVYNEFLLGIVVTRGPQVKPVMPILAELKGSQIAQWHIQMAGAVITALIPLAVFIFLSNYFIAGLTVGYASEE</sequence>
<keyword evidence="8" id="KW-1185">Reference proteome</keyword>
<feature type="transmembrane region" description="Helical" evidence="5">
    <location>
        <begin position="71"/>
        <end position="95"/>
    </location>
</feature>
<feature type="transmembrane region" description="Helical" evidence="5">
    <location>
        <begin position="179"/>
        <end position="204"/>
    </location>
</feature>
<feature type="transmembrane region" description="Helical" evidence="5">
    <location>
        <begin position="135"/>
        <end position="158"/>
    </location>
</feature>
<keyword evidence="4 5" id="KW-0472">Membrane</keyword>
<dbReference type="PROSITE" id="PS50928">
    <property type="entry name" value="ABC_TM1"/>
    <property type="match status" value="1"/>
</dbReference>
<comment type="subcellular location">
    <subcellularLocation>
        <location evidence="5">Cell membrane</location>
        <topology evidence="5">Multi-pass membrane protein</topology>
    </subcellularLocation>
    <subcellularLocation>
        <location evidence="1">Membrane</location>
        <topology evidence="1">Multi-pass membrane protein</topology>
    </subcellularLocation>
</comment>
<dbReference type="EMBL" id="DF820480">
    <property type="protein sequence ID" value="GAK61581.1"/>
    <property type="molecule type" value="Genomic_DNA"/>
</dbReference>
<dbReference type="InterPro" id="IPR035906">
    <property type="entry name" value="MetI-like_sf"/>
</dbReference>
<name>A0A081CAH6_VECG1</name>
<dbReference type="eggNOG" id="COG0395">
    <property type="taxonomic scope" value="Bacteria"/>
</dbReference>
<dbReference type="GO" id="GO:0005886">
    <property type="term" value="C:plasma membrane"/>
    <property type="evidence" value="ECO:0007669"/>
    <property type="project" value="UniProtKB-SubCell"/>
</dbReference>
<evidence type="ECO:0000313" key="7">
    <source>
        <dbReference type="EMBL" id="GAK61581.1"/>
    </source>
</evidence>
<dbReference type="AlphaFoldDB" id="A0A081CAH6"/>
<dbReference type="PANTHER" id="PTHR43879:SF1">
    <property type="entry name" value="GLUCOSE IMPORT SYSTEM PERMEASE PROTEIN GLCU"/>
    <property type="match status" value="1"/>
</dbReference>
<feature type="domain" description="ABC transmembrane type-1" evidence="6">
    <location>
        <begin position="67"/>
        <end position="258"/>
    </location>
</feature>
<evidence type="ECO:0000256" key="3">
    <source>
        <dbReference type="ARBA" id="ARBA00022989"/>
    </source>
</evidence>
<dbReference type="Gene3D" id="1.10.3720.10">
    <property type="entry name" value="MetI-like"/>
    <property type="match status" value="1"/>
</dbReference>
<evidence type="ECO:0000313" key="8">
    <source>
        <dbReference type="Proteomes" id="UP000030661"/>
    </source>
</evidence>
<dbReference type="HOGENOM" id="CLU_016047_1_2_0"/>
<keyword evidence="3 5" id="KW-1133">Transmembrane helix</keyword>
<dbReference type="Pfam" id="PF00528">
    <property type="entry name" value="BPD_transp_1"/>
    <property type="match status" value="1"/>
</dbReference>
<proteinExistence type="inferred from homology"/>